<gene>
    <name evidence="2" type="ORF">Rhe02_87120</name>
</gene>
<reference evidence="2" key="1">
    <citation type="submission" date="2021-01" db="EMBL/GenBank/DDBJ databases">
        <title>Whole genome shotgun sequence of Rhizocola hellebori NBRC 109834.</title>
        <authorList>
            <person name="Komaki H."/>
            <person name="Tamura T."/>
        </authorList>
    </citation>
    <scope>NUCLEOTIDE SEQUENCE</scope>
    <source>
        <strain evidence="2">NBRC 109834</strain>
    </source>
</reference>
<keyword evidence="1" id="KW-0472">Membrane</keyword>
<protein>
    <submittedName>
        <fullName evidence="2">Uncharacterized protein</fullName>
    </submittedName>
</protein>
<comment type="caution">
    <text evidence="2">The sequence shown here is derived from an EMBL/GenBank/DDBJ whole genome shotgun (WGS) entry which is preliminary data.</text>
</comment>
<evidence type="ECO:0000256" key="1">
    <source>
        <dbReference type="SAM" id="Phobius"/>
    </source>
</evidence>
<feature type="transmembrane region" description="Helical" evidence="1">
    <location>
        <begin position="161"/>
        <end position="187"/>
    </location>
</feature>
<sequence length="267" mass="28485">MTTPADFILLQEKINDLLKKLDDKIDAIDRAYQKGLHYLDEAAEYLGDLVQSARRALVKLYNWAKTEINKMKADFNRVKVGGEIILTMMSWDDKWFEIRNLANGVAVKLNNPQDRLGTHWEGPAAAKYFTVVTPQMDAAKRVAAMADKTATSLQSMVTHGIAFMVALATALTVVIGGLITLIVGLAGGVTAPIGAAGLLTALGAAVALTAAFANFVAQQDTAGSALEFEATNPIGFAPGPVWPQAAAVSQDVTAHDGDAADWRPVHP</sequence>
<keyword evidence="1" id="KW-1133">Transmembrane helix</keyword>
<dbReference type="RefSeq" id="WP_203914361.1">
    <property type="nucleotide sequence ID" value="NZ_BONY01000101.1"/>
</dbReference>
<accession>A0A8J3VLA1</accession>
<dbReference type="EMBL" id="BONY01000101">
    <property type="protein sequence ID" value="GIH10645.1"/>
    <property type="molecule type" value="Genomic_DNA"/>
</dbReference>
<organism evidence="2 3">
    <name type="scientific">Rhizocola hellebori</name>
    <dbReference type="NCBI Taxonomy" id="1392758"/>
    <lineage>
        <taxon>Bacteria</taxon>
        <taxon>Bacillati</taxon>
        <taxon>Actinomycetota</taxon>
        <taxon>Actinomycetes</taxon>
        <taxon>Micromonosporales</taxon>
        <taxon>Micromonosporaceae</taxon>
        <taxon>Rhizocola</taxon>
    </lineage>
</organism>
<proteinExistence type="predicted"/>
<keyword evidence="3" id="KW-1185">Reference proteome</keyword>
<dbReference type="AlphaFoldDB" id="A0A8J3VLA1"/>
<evidence type="ECO:0000313" key="3">
    <source>
        <dbReference type="Proteomes" id="UP000612899"/>
    </source>
</evidence>
<feature type="transmembrane region" description="Helical" evidence="1">
    <location>
        <begin position="193"/>
        <end position="217"/>
    </location>
</feature>
<keyword evidence="1" id="KW-0812">Transmembrane</keyword>
<dbReference type="Proteomes" id="UP000612899">
    <property type="component" value="Unassembled WGS sequence"/>
</dbReference>
<evidence type="ECO:0000313" key="2">
    <source>
        <dbReference type="EMBL" id="GIH10645.1"/>
    </source>
</evidence>
<name>A0A8J3VLA1_9ACTN</name>